<evidence type="ECO:0000313" key="2">
    <source>
        <dbReference type="EMBL" id="MXO94075.1"/>
    </source>
</evidence>
<feature type="domain" description="Uracil-DNA glycosylase-like" evidence="1">
    <location>
        <begin position="30"/>
        <end position="184"/>
    </location>
</feature>
<dbReference type="OrthoDB" id="9789139at2"/>
<dbReference type="Proteomes" id="UP000460626">
    <property type="component" value="Unassembled WGS sequence"/>
</dbReference>
<dbReference type="PANTHER" id="PTHR42160">
    <property type="entry name" value="URACIL-DNA GLYCOSYLASE SUPERFAMILY PROTEIN"/>
    <property type="match status" value="1"/>
</dbReference>
<dbReference type="Gene3D" id="3.40.470.10">
    <property type="entry name" value="Uracil-DNA glycosylase-like domain"/>
    <property type="match status" value="1"/>
</dbReference>
<name>A0A845A1R2_9SPHN</name>
<dbReference type="PANTHER" id="PTHR42160:SF1">
    <property type="entry name" value="URACIL-DNA GLYCOSYLASE SUPERFAMILY PROTEIN"/>
    <property type="match status" value="1"/>
</dbReference>
<evidence type="ECO:0000259" key="1">
    <source>
        <dbReference type="SMART" id="SM00986"/>
    </source>
</evidence>
<dbReference type="SUPFAM" id="SSF52141">
    <property type="entry name" value="Uracil-DNA glycosylase-like"/>
    <property type="match status" value="1"/>
</dbReference>
<dbReference type="EMBL" id="WTYH01000001">
    <property type="protein sequence ID" value="MXO94075.1"/>
    <property type="molecule type" value="Genomic_DNA"/>
</dbReference>
<keyword evidence="3" id="KW-1185">Reference proteome</keyword>
<dbReference type="Pfam" id="PF03167">
    <property type="entry name" value="UDG"/>
    <property type="match status" value="1"/>
</dbReference>
<accession>A0A845A1R2</accession>
<dbReference type="AlphaFoldDB" id="A0A845A1R2"/>
<proteinExistence type="predicted"/>
<dbReference type="InterPro" id="IPR036895">
    <property type="entry name" value="Uracil-DNA_glycosylase-like_sf"/>
</dbReference>
<dbReference type="SMART" id="SM00986">
    <property type="entry name" value="UDG"/>
    <property type="match status" value="1"/>
</dbReference>
<evidence type="ECO:0000313" key="3">
    <source>
        <dbReference type="Proteomes" id="UP000460626"/>
    </source>
</evidence>
<dbReference type="RefSeq" id="WP_131453341.1">
    <property type="nucleotide sequence ID" value="NZ_BMJK01000002.1"/>
</dbReference>
<sequence length="193" mass="21453">MYPNELDDLVSRVRACQACANDLPFGPRPVLQVCETARILVASQAPGARVHASGVPFSDDSGARLRGWLGLTSDVFYDATRVAIVPMGFCYPGKKGGGDAPPRTECAGTWRSELLARMPELRLTLLVGTYAQIDALGPGRMIDRVRNFRDYLPRFFPLPHPSWRSRLWADQNPWFEREVLPVLRDAVQGALSQ</sequence>
<reference evidence="2 3" key="1">
    <citation type="submission" date="2019-12" db="EMBL/GenBank/DDBJ databases">
        <title>Genomic-based taxomic classification of the family Erythrobacteraceae.</title>
        <authorList>
            <person name="Xu L."/>
        </authorList>
    </citation>
    <scope>NUCLEOTIDE SEQUENCE [LARGE SCALE GENOMIC DNA]</scope>
    <source>
        <strain evidence="2 3">RC4-10-4</strain>
    </source>
</reference>
<dbReference type="InterPro" id="IPR005122">
    <property type="entry name" value="Uracil-DNA_glycosylase-like"/>
</dbReference>
<dbReference type="SMART" id="SM00987">
    <property type="entry name" value="UreE_C"/>
    <property type="match status" value="1"/>
</dbReference>
<gene>
    <name evidence="2" type="ORF">GRI62_10725</name>
</gene>
<protein>
    <submittedName>
        <fullName evidence="2">Uracil-DNA glycosylase family protein</fullName>
    </submittedName>
</protein>
<comment type="caution">
    <text evidence="2">The sequence shown here is derived from an EMBL/GenBank/DDBJ whole genome shotgun (WGS) entry which is preliminary data.</text>
</comment>
<organism evidence="2 3">
    <name type="scientific">Aurantiacibacter arachoides</name>
    <dbReference type="NCBI Taxonomy" id="1850444"/>
    <lineage>
        <taxon>Bacteria</taxon>
        <taxon>Pseudomonadati</taxon>
        <taxon>Pseudomonadota</taxon>
        <taxon>Alphaproteobacteria</taxon>
        <taxon>Sphingomonadales</taxon>
        <taxon>Erythrobacteraceae</taxon>
        <taxon>Aurantiacibacter</taxon>
    </lineage>
</organism>
<dbReference type="CDD" id="cd10033">
    <property type="entry name" value="UDG_like"/>
    <property type="match status" value="1"/>
</dbReference>
<dbReference type="InterPro" id="IPR047124">
    <property type="entry name" value="HI_0220.2"/>
</dbReference>